<dbReference type="InterPro" id="IPR009050">
    <property type="entry name" value="Globin-like_sf"/>
</dbReference>
<dbReference type="STRING" id="131310.A0A0N4ZJ71"/>
<feature type="compositionally biased region" description="Low complexity" evidence="2">
    <location>
        <begin position="1"/>
        <end position="13"/>
    </location>
</feature>
<dbReference type="GO" id="GO:0019825">
    <property type="term" value="F:oxygen binding"/>
    <property type="evidence" value="ECO:0007669"/>
    <property type="project" value="InterPro"/>
</dbReference>
<accession>A0A0N4ZJ71</accession>
<keyword evidence="1" id="KW-0408">Iron</keyword>
<protein>
    <submittedName>
        <fullName evidence="5">GLOBIN domain-containing protein</fullName>
    </submittedName>
</protein>
<comment type="similarity">
    <text evidence="1">Belongs to the globin family.</text>
</comment>
<feature type="compositionally biased region" description="Polar residues" evidence="2">
    <location>
        <begin position="90"/>
        <end position="134"/>
    </location>
</feature>
<evidence type="ECO:0000256" key="2">
    <source>
        <dbReference type="SAM" id="MobiDB-lite"/>
    </source>
</evidence>
<feature type="compositionally biased region" description="Basic and acidic residues" evidence="2">
    <location>
        <begin position="142"/>
        <end position="152"/>
    </location>
</feature>
<evidence type="ECO:0000313" key="5">
    <source>
        <dbReference type="WBParaSite" id="PTRK_0000797700.1"/>
    </source>
</evidence>
<keyword evidence="1" id="KW-0479">Metal-binding</keyword>
<feature type="compositionally biased region" description="Low complexity" evidence="2">
    <location>
        <begin position="26"/>
        <end position="40"/>
    </location>
</feature>
<reference evidence="5" key="1">
    <citation type="submission" date="2017-02" db="UniProtKB">
        <authorList>
            <consortium name="WormBaseParasite"/>
        </authorList>
    </citation>
    <scope>IDENTIFICATION</scope>
</reference>
<dbReference type="SUPFAM" id="SSF46458">
    <property type="entry name" value="Globin-like"/>
    <property type="match status" value="1"/>
</dbReference>
<dbReference type="InterPro" id="IPR044399">
    <property type="entry name" value="Mb-like_M"/>
</dbReference>
<dbReference type="PROSITE" id="PS01033">
    <property type="entry name" value="GLOBIN"/>
    <property type="match status" value="1"/>
</dbReference>
<feature type="region of interest" description="Disordered" evidence="2">
    <location>
        <begin position="74"/>
        <end position="169"/>
    </location>
</feature>
<dbReference type="InterPro" id="IPR000971">
    <property type="entry name" value="Globin"/>
</dbReference>
<dbReference type="AlphaFoldDB" id="A0A0N4ZJ71"/>
<sequence length="429" mass="47651">MYELSTSSNNNTSGKGYQEKENSNDNILGSSNKSNNNLNKETNKLKSISNDSINNSKRQVCRSQTVRIKLDNSISDVDTNGDKNSFKRPISQSSSKTMSLHHTTSAINFLSNFRNDGSSSNKNTGNQSQQGNSSIKRKGSTKFKDSIKDKNDNVSNLVNKKNSKKDSHPVSISGREIIISCFDNPHGDLGQRVIGRLYEKRIDYQKFIFSFGKHNMRLLGEQLKTLMENVVANLDNLATIENLSKAYGETHVDLKMFGFKPDFWVGLADSLTVECVILDQATHSPTDVVAAWSQLIATIFSNIRDGYYGALRLHRIASRKNMLAKKSSSNDFNNIIATTSSSTNQNSVDIDYQSNSTATTSLIGSRNISVQEISNITNDDNKNRNSNFINFSRTKSMDLSRNVNLSNDSSFHNDLSSASIKPALTKCQD</sequence>
<dbReference type="GO" id="GO:0020037">
    <property type="term" value="F:heme binding"/>
    <property type="evidence" value="ECO:0007669"/>
    <property type="project" value="InterPro"/>
</dbReference>
<organism evidence="4 5">
    <name type="scientific">Parastrongyloides trichosuri</name>
    <name type="common">Possum-specific nematode worm</name>
    <dbReference type="NCBI Taxonomy" id="131310"/>
    <lineage>
        <taxon>Eukaryota</taxon>
        <taxon>Metazoa</taxon>
        <taxon>Ecdysozoa</taxon>
        <taxon>Nematoda</taxon>
        <taxon>Chromadorea</taxon>
        <taxon>Rhabditida</taxon>
        <taxon>Tylenchina</taxon>
        <taxon>Panagrolaimomorpha</taxon>
        <taxon>Strongyloidoidea</taxon>
        <taxon>Strongyloididae</taxon>
        <taxon>Parastrongyloides</taxon>
    </lineage>
</organism>
<evidence type="ECO:0000259" key="3">
    <source>
        <dbReference type="PROSITE" id="PS01033"/>
    </source>
</evidence>
<keyword evidence="1" id="KW-0349">Heme</keyword>
<keyword evidence="1" id="KW-0561">Oxygen transport</keyword>
<dbReference type="GO" id="GO:0005344">
    <property type="term" value="F:oxygen carrier activity"/>
    <property type="evidence" value="ECO:0007669"/>
    <property type="project" value="UniProtKB-KW"/>
</dbReference>
<dbReference type="Pfam" id="PF00042">
    <property type="entry name" value="Globin"/>
    <property type="match status" value="1"/>
</dbReference>
<keyword evidence="4" id="KW-1185">Reference proteome</keyword>
<evidence type="ECO:0000313" key="4">
    <source>
        <dbReference type="Proteomes" id="UP000038045"/>
    </source>
</evidence>
<feature type="domain" description="Globin" evidence="3">
    <location>
        <begin position="169"/>
        <end position="308"/>
    </location>
</feature>
<keyword evidence="1" id="KW-0813">Transport</keyword>
<dbReference type="Proteomes" id="UP000038045">
    <property type="component" value="Unplaced"/>
</dbReference>
<dbReference type="InterPro" id="IPR012292">
    <property type="entry name" value="Globin/Proto"/>
</dbReference>
<dbReference type="WBParaSite" id="PTRK_0000797700.1">
    <property type="protein sequence ID" value="PTRK_0000797700.1"/>
    <property type="gene ID" value="PTRK_0000797700"/>
</dbReference>
<name>A0A0N4ZJ71_PARTI</name>
<dbReference type="Gene3D" id="1.10.490.10">
    <property type="entry name" value="Globins"/>
    <property type="match status" value="1"/>
</dbReference>
<evidence type="ECO:0000256" key="1">
    <source>
        <dbReference type="RuleBase" id="RU000356"/>
    </source>
</evidence>
<proteinExistence type="inferred from homology"/>
<feature type="region of interest" description="Disordered" evidence="2">
    <location>
        <begin position="1"/>
        <end position="40"/>
    </location>
</feature>
<dbReference type="CDD" id="cd01040">
    <property type="entry name" value="Mb-like"/>
    <property type="match status" value="1"/>
</dbReference>